<accession>A0A7J7J6Z6</accession>
<reference evidence="1" key="1">
    <citation type="submission" date="2020-06" db="EMBL/GenBank/DDBJ databases">
        <title>Draft genome of Bugula neritina, a colonial animal packing powerful symbionts and potential medicines.</title>
        <authorList>
            <person name="Rayko M."/>
        </authorList>
    </citation>
    <scope>NUCLEOTIDE SEQUENCE [LARGE SCALE GENOMIC DNA]</scope>
    <source>
        <strain evidence="1">Kwan_BN1</strain>
    </source>
</reference>
<dbReference type="Proteomes" id="UP000593567">
    <property type="component" value="Unassembled WGS sequence"/>
</dbReference>
<dbReference type="AlphaFoldDB" id="A0A7J7J6Z6"/>
<gene>
    <name evidence="1" type="ORF">EB796_020257</name>
</gene>
<sequence length="245" mass="28443">MDGVISKLQDLTIFGIVEKSPQNELFDEYLYDFTHMSYHCTSESEHAIVEQEIRSNVEFYSVPSVHFAYKELESTVFSNLAMILRYTWSSRDSSFHSKVKEAIDSSPSTKKTCDIIALETLFDLLMAQSKLQYIQKCPGEWVHDVNGCMQIWKKMLTVYNCDGHELLEELEDCRNKLTELDIKKFMFRMSLSRVKLMEEGKHESCNLQHYNRQVLARTNGSSELFDSVCKFMCETLVDGFGLLDE</sequence>
<keyword evidence="2" id="KW-1185">Reference proteome</keyword>
<organism evidence="1 2">
    <name type="scientific">Bugula neritina</name>
    <name type="common">Brown bryozoan</name>
    <name type="synonym">Sertularia neritina</name>
    <dbReference type="NCBI Taxonomy" id="10212"/>
    <lineage>
        <taxon>Eukaryota</taxon>
        <taxon>Metazoa</taxon>
        <taxon>Spiralia</taxon>
        <taxon>Lophotrochozoa</taxon>
        <taxon>Bryozoa</taxon>
        <taxon>Gymnolaemata</taxon>
        <taxon>Cheilostomatida</taxon>
        <taxon>Flustrina</taxon>
        <taxon>Buguloidea</taxon>
        <taxon>Bugulidae</taxon>
        <taxon>Bugula</taxon>
    </lineage>
</organism>
<proteinExistence type="predicted"/>
<evidence type="ECO:0000313" key="2">
    <source>
        <dbReference type="Proteomes" id="UP000593567"/>
    </source>
</evidence>
<comment type="caution">
    <text evidence="1">The sequence shown here is derived from an EMBL/GenBank/DDBJ whole genome shotgun (WGS) entry which is preliminary data.</text>
</comment>
<protein>
    <submittedName>
        <fullName evidence="1">Uncharacterized protein</fullName>
    </submittedName>
</protein>
<evidence type="ECO:0000313" key="1">
    <source>
        <dbReference type="EMBL" id="KAF6021436.1"/>
    </source>
</evidence>
<dbReference type="EMBL" id="VXIV02003039">
    <property type="protein sequence ID" value="KAF6021436.1"/>
    <property type="molecule type" value="Genomic_DNA"/>
</dbReference>
<name>A0A7J7J6Z6_BUGNE</name>